<dbReference type="EC" id="3.4.11.10" evidence="7"/>
<dbReference type="NCBIfam" id="NF002083">
    <property type="entry name" value="PRK00913.3-5"/>
    <property type="match status" value="1"/>
</dbReference>
<dbReference type="EMBL" id="UGGU01000003">
    <property type="protein sequence ID" value="STO31807.1"/>
    <property type="molecule type" value="Genomic_DNA"/>
</dbReference>
<feature type="binding site" evidence="7">
    <location>
        <position position="263"/>
    </location>
    <ligand>
        <name>Mn(2+)</name>
        <dbReference type="ChEBI" id="CHEBI:29035"/>
        <label>2</label>
    </ligand>
</feature>
<feature type="binding site" evidence="7">
    <location>
        <position position="322"/>
    </location>
    <ligand>
        <name>Mn(2+)</name>
        <dbReference type="ChEBI" id="CHEBI:29035"/>
        <label>1</label>
    </ligand>
</feature>
<dbReference type="EC" id="3.4.11.1" evidence="7"/>
<feature type="binding site" evidence="7">
    <location>
        <position position="240"/>
    </location>
    <ligand>
        <name>Mn(2+)</name>
        <dbReference type="ChEBI" id="CHEBI:29035"/>
        <label>2</label>
    </ligand>
</feature>
<organism evidence="9 10">
    <name type="scientific">Fusobacterium necrogenes</name>
    <dbReference type="NCBI Taxonomy" id="858"/>
    <lineage>
        <taxon>Bacteria</taxon>
        <taxon>Fusobacteriati</taxon>
        <taxon>Fusobacteriota</taxon>
        <taxon>Fusobacteriia</taxon>
        <taxon>Fusobacteriales</taxon>
        <taxon>Fusobacteriaceae</taxon>
        <taxon>Fusobacterium</taxon>
    </lineage>
</organism>
<dbReference type="SUPFAM" id="SSF53187">
    <property type="entry name" value="Zn-dependent exopeptidases"/>
    <property type="match status" value="1"/>
</dbReference>
<proteinExistence type="inferred from homology"/>
<comment type="catalytic activity">
    <reaction evidence="2 7">
        <text>Release of an N-terminal amino acid, preferentially leucine, but not glutamic or aspartic acids.</text>
        <dbReference type="EC" id="3.4.11.10"/>
    </reaction>
</comment>
<feature type="binding site" evidence="7">
    <location>
        <position position="245"/>
    </location>
    <ligand>
        <name>Mn(2+)</name>
        <dbReference type="ChEBI" id="CHEBI:29035"/>
        <label>1</label>
    </ligand>
</feature>
<keyword evidence="4 7" id="KW-0031">Aminopeptidase</keyword>
<comment type="cofactor">
    <cofactor evidence="7">
        <name>Mn(2+)</name>
        <dbReference type="ChEBI" id="CHEBI:29035"/>
    </cofactor>
    <text evidence="7">Binds 2 manganese ions per subunit.</text>
</comment>
<keyword evidence="7" id="KW-0963">Cytoplasm</keyword>
<feature type="active site" evidence="7">
    <location>
        <position position="326"/>
    </location>
</feature>
<name>A0A377GXT6_9FUSO</name>
<feature type="binding site" evidence="7">
    <location>
        <position position="324"/>
    </location>
    <ligand>
        <name>Mn(2+)</name>
        <dbReference type="ChEBI" id="CHEBI:29035"/>
        <label>2</label>
    </ligand>
</feature>
<dbReference type="GO" id="GO:0030145">
    <property type="term" value="F:manganese ion binding"/>
    <property type="evidence" value="ECO:0007669"/>
    <property type="project" value="UniProtKB-UniRule"/>
</dbReference>
<evidence type="ECO:0000256" key="5">
    <source>
        <dbReference type="ARBA" id="ARBA00022670"/>
    </source>
</evidence>
<dbReference type="GO" id="GO:0006508">
    <property type="term" value="P:proteolysis"/>
    <property type="evidence" value="ECO:0007669"/>
    <property type="project" value="UniProtKB-KW"/>
</dbReference>
<evidence type="ECO:0000259" key="8">
    <source>
        <dbReference type="PROSITE" id="PS00631"/>
    </source>
</evidence>
<dbReference type="GO" id="GO:0005737">
    <property type="term" value="C:cytoplasm"/>
    <property type="evidence" value="ECO:0007669"/>
    <property type="project" value="UniProtKB-SubCell"/>
</dbReference>
<evidence type="ECO:0000256" key="6">
    <source>
        <dbReference type="ARBA" id="ARBA00022801"/>
    </source>
</evidence>
<evidence type="ECO:0000256" key="2">
    <source>
        <dbReference type="ARBA" id="ARBA00000967"/>
    </source>
</evidence>
<comment type="subcellular location">
    <subcellularLocation>
        <location evidence="7">Cytoplasm</location>
    </subcellularLocation>
</comment>
<evidence type="ECO:0000256" key="7">
    <source>
        <dbReference type="HAMAP-Rule" id="MF_00181"/>
    </source>
</evidence>
<dbReference type="Gene3D" id="3.40.220.10">
    <property type="entry name" value="Leucine Aminopeptidase, subunit E, domain 1"/>
    <property type="match status" value="1"/>
</dbReference>
<evidence type="ECO:0000256" key="4">
    <source>
        <dbReference type="ARBA" id="ARBA00022438"/>
    </source>
</evidence>
<dbReference type="InterPro" id="IPR011356">
    <property type="entry name" value="Leucine_aapep/pepB"/>
</dbReference>
<dbReference type="InterPro" id="IPR023042">
    <property type="entry name" value="Peptidase_M17_leu_NH2_pept"/>
</dbReference>
<feature type="binding site" evidence="7">
    <location>
        <position position="324"/>
    </location>
    <ligand>
        <name>Mn(2+)</name>
        <dbReference type="ChEBI" id="CHEBI:29035"/>
        <label>1</label>
    </ligand>
</feature>
<dbReference type="OrthoDB" id="9809354at2"/>
<dbReference type="HAMAP" id="MF_00181">
    <property type="entry name" value="Cytosol_peptidase_M17"/>
    <property type="match status" value="1"/>
</dbReference>
<dbReference type="Proteomes" id="UP000255328">
    <property type="component" value="Unassembled WGS sequence"/>
</dbReference>
<comment type="similarity">
    <text evidence="3 7">Belongs to the peptidase M17 family.</text>
</comment>
<reference evidence="9 10" key="1">
    <citation type="submission" date="2018-06" db="EMBL/GenBank/DDBJ databases">
        <authorList>
            <consortium name="Pathogen Informatics"/>
            <person name="Doyle S."/>
        </authorList>
    </citation>
    <scope>NUCLEOTIDE SEQUENCE [LARGE SCALE GENOMIC DNA]</scope>
    <source>
        <strain evidence="9 10">NCTC10723</strain>
    </source>
</reference>
<dbReference type="Pfam" id="PF02789">
    <property type="entry name" value="Peptidase_M17_N"/>
    <property type="match status" value="1"/>
</dbReference>
<protein>
    <recommendedName>
        <fullName evidence="7">Probable cytosol aminopeptidase</fullName>
        <ecNumber evidence="7">3.4.11.1</ecNumber>
    </recommendedName>
    <alternativeName>
        <fullName evidence="7">Leucine aminopeptidase</fullName>
        <shortName evidence="7">LAP</shortName>
        <ecNumber evidence="7">3.4.11.10</ecNumber>
    </alternativeName>
    <alternativeName>
        <fullName evidence="7">Leucyl aminopeptidase</fullName>
    </alternativeName>
</protein>
<feature type="active site" evidence="7">
    <location>
        <position position="252"/>
    </location>
</feature>
<keyword evidence="6 7" id="KW-0378">Hydrolase</keyword>
<dbReference type="CDD" id="cd00433">
    <property type="entry name" value="Peptidase_M17"/>
    <property type="match status" value="1"/>
</dbReference>
<comment type="function">
    <text evidence="7">Presumably involved in the processing and regular turnover of intracellular proteins. Catalyzes the removal of unsubstituted N-terminal amino acids from various peptides.</text>
</comment>
<evidence type="ECO:0000256" key="3">
    <source>
        <dbReference type="ARBA" id="ARBA00009528"/>
    </source>
</evidence>
<dbReference type="RefSeq" id="WP_115270447.1">
    <property type="nucleotide sequence ID" value="NZ_CASFEE010000009.1"/>
</dbReference>
<dbReference type="PANTHER" id="PTHR11963">
    <property type="entry name" value="LEUCINE AMINOPEPTIDASE-RELATED"/>
    <property type="match status" value="1"/>
</dbReference>
<dbReference type="GO" id="GO:0070006">
    <property type="term" value="F:metalloaminopeptidase activity"/>
    <property type="evidence" value="ECO:0007669"/>
    <property type="project" value="InterPro"/>
</dbReference>
<feature type="binding site" evidence="7">
    <location>
        <position position="245"/>
    </location>
    <ligand>
        <name>Mn(2+)</name>
        <dbReference type="ChEBI" id="CHEBI:29035"/>
        <label>2</label>
    </ligand>
</feature>
<dbReference type="InterPro" id="IPR008283">
    <property type="entry name" value="Peptidase_M17_N"/>
</dbReference>
<dbReference type="PANTHER" id="PTHR11963:SF23">
    <property type="entry name" value="CYTOSOL AMINOPEPTIDASE"/>
    <property type="match status" value="1"/>
</dbReference>
<evidence type="ECO:0000313" key="10">
    <source>
        <dbReference type="Proteomes" id="UP000255328"/>
    </source>
</evidence>
<dbReference type="SUPFAM" id="SSF52949">
    <property type="entry name" value="Macro domain-like"/>
    <property type="match status" value="1"/>
</dbReference>
<dbReference type="PRINTS" id="PR00481">
    <property type="entry name" value="LAMNOPPTDASE"/>
</dbReference>
<keyword evidence="7" id="KW-0464">Manganese</keyword>
<dbReference type="InterPro" id="IPR043472">
    <property type="entry name" value="Macro_dom-like"/>
</dbReference>
<keyword evidence="5 7" id="KW-0645">Protease</keyword>
<evidence type="ECO:0000313" key="9">
    <source>
        <dbReference type="EMBL" id="STO31807.1"/>
    </source>
</evidence>
<dbReference type="InterPro" id="IPR000819">
    <property type="entry name" value="Peptidase_M17_C"/>
</dbReference>
<accession>A0A377GXT6</accession>
<keyword evidence="10" id="KW-1185">Reference proteome</keyword>
<comment type="catalytic activity">
    <reaction evidence="1 7">
        <text>Release of an N-terminal amino acid, Xaa-|-Yaa-, in which Xaa is preferably Leu, but may be other amino acids including Pro although not Arg or Lys, and Yaa may be Pro. Amino acid amides and methyl esters are also readily hydrolyzed, but rates on arylamides are exceedingly low.</text>
        <dbReference type="EC" id="3.4.11.1"/>
    </reaction>
</comment>
<dbReference type="PROSITE" id="PS00631">
    <property type="entry name" value="CYTOSOL_AP"/>
    <property type="match status" value="1"/>
</dbReference>
<evidence type="ECO:0000256" key="1">
    <source>
        <dbReference type="ARBA" id="ARBA00000135"/>
    </source>
</evidence>
<dbReference type="AlphaFoldDB" id="A0A377GXT6"/>
<dbReference type="Gene3D" id="3.40.630.10">
    <property type="entry name" value="Zn peptidases"/>
    <property type="match status" value="1"/>
</dbReference>
<dbReference type="Pfam" id="PF00883">
    <property type="entry name" value="Peptidase_M17"/>
    <property type="match status" value="1"/>
</dbReference>
<feature type="domain" description="Cytosol aminopeptidase" evidence="8">
    <location>
        <begin position="320"/>
        <end position="327"/>
    </location>
</feature>
<sequence length="470" mass="52595">MKIISNIEKNYDKKLILVIEGEKSFYENMLKSEKELVEKLMKKNGFNGRKGEILTIEFLKKNNLISIDVLGFGKKEEITDNLFRETLFKYLSDKKGNILITTNRRELNRINILCEIIGTINYSFDKFKEKKSEKIDIEFFDVEQPDISEALILNEATDVTRNLVDLPANIINPITLAERTVELGKEFGFEVEILDDNKIQELGMNLLYSVGKASVTKPRLIVMRYFGDGNSKNIIGLVGKGLTYDTGGLCIKPADSMMNMKDDMTGGATVIGAMCAIAKNKLKKNVVAVVAACENAINGNSYRPGDIIRSMNGKYVEIINTDAEGRLALADAITYIVRNEKVSEVIDVATLTGAMMVALGTFITGVFSNKDKNYSLLEKSCNKHGERIWRMPLNEEFAENLKSEVADLKHMGARWGGAISAAKFLEIFAEGTPWTHMDIAGTAYNNSSKWYKKGASGVHVRGLYEYCKNR</sequence>
<keyword evidence="7" id="KW-0479">Metal-binding</keyword>
<gene>
    <name evidence="7 9" type="primary">pepA</name>
    <name evidence="9" type="ORF">NCTC10723_01267</name>
</gene>